<dbReference type="STRING" id="145388.A0A0D2MX48"/>
<comment type="similarity">
    <text evidence="1">Belongs to the AHA1 family.</text>
</comment>
<dbReference type="GeneID" id="25742025"/>
<evidence type="ECO:0000256" key="2">
    <source>
        <dbReference type="SAM" id="MobiDB-lite"/>
    </source>
</evidence>
<dbReference type="InterPro" id="IPR036338">
    <property type="entry name" value="Aha1"/>
</dbReference>
<dbReference type="Pfam" id="PF09229">
    <property type="entry name" value="Aha1_N"/>
    <property type="match status" value="1"/>
</dbReference>
<reference evidence="4 5" key="1">
    <citation type="journal article" date="2013" name="BMC Genomics">
        <title>Reconstruction of the lipid metabolism for the microalga Monoraphidium neglectum from its genome sequence reveals characteristics suitable for biofuel production.</title>
        <authorList>
            <person name="Bogen C."/>
            <person name="Al-Dilaimi A."/>
            <person name="Albersmeier A."/>
            <person name="Wichmann J."/>
            <person name="Grundmann M."/>
            <person name="Rupp O."/>
            <person name="Lauersen K.J."/>
            <person name="Blifernez-Klassen O."/>
            <person name="Kalinowski J."/>
            <person name="Goesmann A."/>
            <person name="Mussgnug J.H."/>
            <person name="Kruse O."/>
        </authorList>
    </citation>
    <scope>NUCLEOTIDE SEQUENCE [LARGE SCALE GENOMIC DNA]</scope>
    <source>
        <strain evidence="4 5">SAG 48.87</strain>
    </source>
</reference>
<evidence type="ECO:0000313" key="5">
    <source>
        <dbReference type="Proteomes" id="UP000054498"/>
    </source>
</evidence>
<proteinExistence type="inferred from homology"/>
<dbReference type="Gene3D" id="3.15.10.20">
    <property type="entry name" value="Activator of Hsp90 ATPase Aha1, N-terminal domain"/>
    <property type="match status" value="1"/>
</dbReference>
<organism evidence="4 5">
    <name type="scientific">Monoraphidium neglectum</name>
    <dbReference type="NCBI Taxonomy" id="145388"/>
    <lineage>
        <taxon>Eukaryota</taxon>
        <taxon>Viridiplantae</taxon>
        <taxon>Chlorophyta</taxon>
        <taxon>core chlorophytes</taxon>
        <taxon>Chlorophyceae</taxon>
        <taxon>CS clade</taxon>
        <taxon>Sphaeropleales</taxon>
        <taxon>Selenastraceae</taxon>
        <taxon>Monoraphidium</taxon>
    </lineage>
</organism>
<feature type="compositionally biased region" description="Low complexity" evidence="2">
    <location>
        <begin position="92"/>
        <end position="108"/>
    </location>
</feature>
<dbReference type="Proteomes" id="UP000054498">
    <property type="component" value="Unassembled WGS sequence"/>
</dbReference>
<dbReference type="PANTHER" id="PTHR13009">
    <property type="entry name" value="HEAT SHOCK PROTEIN 90 HSP90 CO-CHAPERONE AHA-1"/>
    <property type="match status" value="1"/>
</dbReference>
<dbReference type="InterPro" id="IPR015310">
    <property type="entry name" value="AHSA1-like_N"/>
</dbReference>
<accession>A0A0D2MX48</accession>
<keyword evidence="5" id="KW-1185">Reference proteome</keyword>
<dbReference type="PANTHER" id="PTHR13009:SF22">
    <property type="entry name" value="LD43819P"/>
    <property type="match status" value="1"/>
</dbReference>
<evidence type="ECO:0000256" key="1">
    <source>
        <dbReference type="ARBA" id="ARBA00006817"/>
    </source>
</evidence>
<evidence type="ECO:0000313" key="4">
    <source>
        <dbReference type="EMBL" id="KIY98810.1"/>
    </source>
</evidence>
<dbReference type="GO" id="GO:0006457">
    <property type="term" value="P:protein folding"/>
    <property type="evidence" value="ECO:0007669"/>
    <property type="project" value="TreeGrafter"/>
</dbReference>
<dbReference type="SUPFAM" id="SSF103111">
    <property type="entry name" value="Activator of Hsp90 ATPase, Aha1"/>
    <property type="match status" value="1"/>
</dbReference>
<feature type="region of interest" description="Disordered" evidence="2">
    <location>
        <begin position="88"/>
        <end position="108"/>
    </location>
</feature>
<protein>
    <recommendedName>
        <fullName evidence="3">Activator of Hsp90 ATPase AHSA1-like N-terminal domain-containing protein</fullName>
    </recommendedName>
</protein>
<dbReference type="OrthoDB" id="567237at2759"/>
<sequence>MAADKGLDGAGAANKLAEQATAKASRALFTVGTHGGTVRASPAAAPHACACSPLQADLSYSYWTASAAKAGTSTVDPGLAPKKLSEEEARALQEQQQRAASGAGTSTSAWNAAGTFEERDATEWAKGALKAALAAAAGRKARITAVTAVSGHANIWFIRGSKRAGFEFDIDASWAVGDAGSEVAGTLKLVGASPDDLDDIEPSEVKVADKKAGREADEAAAIKEARKLAGPLRQALAAFYEELKQR</sequence>
<evidence type="ECO:0000259" key="3">
    <source>
        <dbReference type="SMART" id="SM01000"/>
    </source>
</evidence>
<gene>
    <name evidence="4" type="ORF">MNEG_9150</name>
</gene>
<dbReference type="SMART" id="SM01000">
    <property type="entry name" value="Aha1_N"/>
    <property type="match status" value="1"/>
</dbReference>
<dbReference type="GO" id="GO:0001671">
    <property type="term" value="F:ATPase activator activity"/>
    <property type="evidence" value="ECO:0007669"/>
    <property type="project" value="InterPro"/>
</dbReference>
<feature type="domain" description="Activator of Hsp90 ATPase AHSA1-like N-terminal" evidence="3">
    <location>
        <begin position="118"/>
        <end position="245"/>
    </location>
</feature>
<name>A0A0D2MX48_9CHLO</name>
<dbReference type="RefSeq" id="XP_013897830.1">
    <property type="nucleotide sequence ID" value="XM_014042376.1"/>
</dbReference>
<dbReference type="GO" id="GO:0051087">
    <property type="term" value="F:protein-folding chaperone binding"/>
    <property type="evidence" value="ECO:0007669"/>
    <property type="project" value="InterPro"/>
</dbReference>
<dbReference type="KEGG" id="mng:MNEG_9150"/>
<dbReference type="EMBL" id="KK102054">
    <property type="protein sequence ID" value="KIY98810.1"/>
    <property type="molecule type" value="Genomic_DNA"/>
</dbReference>
<dbReference type="AlphaFoldDB" id="A0A0D2MX48"/>
<dbReference type="GO" id="GO:0005829">
    <property type="term" value="C:cytosol"/>
    <property type="evidence" value="ECO:0007669"/>
    <property type="project" value="TreeGrafter"/>
</dbReference>